<dbReference type="STRING" id="104663.SAMN04488121_101673"/>
<evidence type="ECO:0000313" key="2">
    <source>
        <dbReference type="Proteomes" id="UP000199045"/>
    </source>
</evidence>
<dbReference type="EMBL" id="FNBN01000001">
    <property type="protein sequence ID" value="SDF06226.1"/>
    <property type="molecule type" value="Genomic_DNA"/>
</dbReference>
<accession>A0A1G7I182</accession>
<proteinExistence type="predicted"/>
<dbReference type="RefSeq" id="WP_143011347.1">
    <property type="nucleotide sequence ID" value="NZ_FNBN01000001.1"/>
</dbReference>
<dbReference type="Proteomes" id="UP000199045">
    <property type="component" value="Unassembled WGS sequence"/>
</dbReference>
<protein>
    <submittedName>
        <fullName evidence="1">Uncharacterized protein</fullName>
    </submittedName>
</protein>
<sequence length="136" mass="15733">MKVLKLHPLMTVSLLQMQFQRLLSCNIAVYMRNSPANAFDTLGEAGFPEEMLIEFPIDETLSLREFEEELEDKFNFTLELCNKDNKPFTNKSMHLFQLIASLSDGRKHNNEYNAQLDITLDRLLNNNHQGPQQIAC</sequence>
<dbReference type="OrthoDB" id="666139at2"/>
<organism evidence="1 2">
    <name type="scientific">Chitinophaga filiformis</name>
    <name type="common">Myxococcus filiformis</name>
    <name type="synonym">Flexibacter filiformis</name>
    <dbReference type="NCBI Taxonomy" id="104663"/>
    <lineage>
        <taxon>Bacteria</taxon>
        <taxon>Pseudomonadati</taxon>
        <taxon>Bacteroidota</taxon>
        <taxon>Chitinophagia</taxon>
        <taxon>Chitinophagales</taxon>
        <taxon>Chitinophagaceae</taxon>
        <taxon>Chitinophaga</taxon>
    </lineage>
</organism>
<evidence type="ECO:0000313" key="1">
    <source>
        <dbReference type="EMBL" id="SDF06226.1"/>
    </source>
</evidence>
<gene>
    <name evidence="1" type="ORF">SAMN04488121_101673</name>
</gene>
<reference evidence="1 2" key="1">
    <citation type="submission" date="2016-10" db="EMBL/GenBank/DDBJ databases">
        <authorList>
            <person name="de Groot N.N."/>
        </authorList>
    </citation>
    <scope>NUCLEOTIDE SEQUENCE [LARGE SCALE GENOMIC DNA]</scope>
    <source>
        <strain evidence="1 2">DSM 527</strain>
    </source>
</reference>
<name>A0A1G7I182_CHIFI</name>
<dbReference type="AlphaFoldDB" id="A0A1G7I182"/>